<dbReference type="AlphaFoldDB" id="A0A6A6DNF5"/>
<proteinExistence type="predicted"/>
<organism evidence="1 2">
    <name type="scientific">Zopfia rhizophila CBS 207.26</name>
    <dbReference type="NCBI Taxonomy" id="1314779"/>
    <lineage>
        <taxon>Eukaryota</taxon>
        <taxon>Fungi</taxon>
        <taxon>Dikarya</taxon>
        <taxon>Ascomycota</taxon>
        <taxon>Pezizomycotina</taxon>
        <taxon>Dothideomycetes</taxon>
        <taxon>Dothideomycetes incertae sedis</taxon>
        <taxon>Zopfiaceae</taxon>
        <taxon>Zopfia</taxon>
    </lineage>
</organism>
<keyword evidence="2" id="KW-1185">Reference proteome</keyword>
<reference evidence="1" key="1">
    <citation type="journal article" date="2020" name="Stud. Mycol.">
        <title>101 Dothideomycetes genomes: a test case for predicting lifestyles and emergence of pathogens.</title>
        <authorList>
            <person name="Haridas S."/>
            <person name="Albert R."/>
            <person name="Binder M."/>
            <person name="Bloem J."/>
            <person name="Labutti K."/>
            <person name="Salamov A."/>
            <person name="Andreopoulos B."/>
            <person name="Baker S."/>
            <person name="Barry K."/>
            <person name="Bills G."/>
            <person name="Bluhm B."/>
            <person name="Cannon C."/>
            <person name="Castanera R."/>
            <person name="Culley D."/>
            <person name="Daum C."/>
            <person name="Ezra D."/>
            <person name="Gonzalez J."/>
            <person name="Henrissat B."/>
            <person name="Kuo A."/>
            <person name="Liang C."/>
            <person name="Lipzen A."/>
            <person name="Lutzoni F."/>
            <person name="Magnuson J."/>
            <person name="Mondo S."/>
            <person name="Nolan M."/>
            <person name="Ohm R."/>
            <person name="Pangilinan J."/>
            <person name="Park H.-J."/>
            <person name="Ramirez L."/>
            <person name="Alfaro M."/>
            <person name="Sun H."/>
            <person name="Tritt A."/>
            <person name="Yoshinaga Y."/>
            <person name="Zwiers L.-H."/>
            <person name="Turgeon B."/>
            <person name="Goodwin S."/>
            <person name="Spatafora J."/>
            <person name="Crous P."/>
            <person name="Grigoriev I."/>
        </authorList>
    </citation>
    <scope>NUCLEOTIDE SEQUENCE</scope>
    <source>
        <strain evidence="1">CBS 207.26</strain>
    </source>
</reference>
<gene>
    <name evidence="1" type="ORF">K469DRAFT_715797</name>
</gene>
<dbReference type="Proteomes" id="UP000800200">
    <property type="component" value="Unassembled WGS sequence"/>
</dbReference>
<sequence>MGIENRLKYSIFLPDNSLRPPRLTSTRESQEGREDTVKHFIANKLQCSNRRVYITKRQQHHQQLRTYLSKHDTLYTTHN</sequence>
<name>A0A6A6DNF5_9PEZI</name>
<protein>
    <submittedName>
        <fullName evidence="1">Uncharacterized protein</fullName>
    </submittedName>
</protein>
<evidence type="ECO:0000313" key="2">
    <source>
        <dbReference type="Proteomes" id="UP000800200"/>
    </source>
</evidence>
<evidence type="ECO:0000313" key="1">
    <source>
        <dbReference type="EMBL" id="KAF2179932.1"/>
    </source>
</evidence>
<dbReference type="EMBL" id="ML994661">
    <property type="protein sequence ID" value="KAF2179932.1"/>
    <property type="molecule type" value="Genomic_DNA"/>
</dbReference>
<accession>A0A6A6DNF5</accession>